<evidence type="ECO:0008006" key="14">
    <source>
        <dbReference type="Google" id="ProtNLM"/>
    </source>
</evidence>
<dbReference type="Gene3D" id="1.20.1560.10">
    <property type="entry name" value="ABC transporter type 1, transmembrane domain"/>
    <property type="match status" value="1"/>
</dbReference>
<dbReference type="Pfam" id="PF06472">
    <property type="entry name" value="ABC_membrane_2"/>
    <property type="match status" value="1"/>
</dbReference>
<evidence type="ECO:0000256" key="2">
    <source>
        <dbReference type="ARBA" id="ARBA00022448"/>
    </source>
</evidence>
<dbReference type="InterPro" id="IPR011527">
    <property type="entry name" value="ABC1_TM_dom"/>
</dbReference>
<dbReference type="SUPFAM" id="SSF90123">
    <property type="entry name" value="ABC transporter transmembrane region"/>
    <property type="match status" value="1"/>
</dbReference>
<evidence type="ECO:0000256" key="4">
    <source>
        <dbReference type="ARBA" id="ARBA00022741"/>
    </source>
</evidence>
<evidence type="ECO:0000313" key="13">
    <source>
        <dbReference type="Proteomes" id="UP001189429"/>
    </source>
</evidence>
<feature type="region of interest" description="Disordered" evidence="8">
    <location>
        <begin position="331"/>
        <end position="351"/>
    </location>
</feature>
<dbReference type="Proteomes" id="UP001189429">
    <property type="component" value="Unassembled WGS sequence"/>
</dbReference>
<dbReference type="Gene3D" id="3.40.50.300">
    <property type="entry name" value="P-loop containing nucleotide triphosphate hydrolases"/>
    <property type="match status" value="1"/>
</dbReference>
<keyword evidence="13" id="KW-1185">Reference proteome</keyword>
<feature type="transmembrane region" description="Helical" evidence="9">
    <location>
        <begin position="59"/>
        <end position="83"/>
    </location>
</feature>
<feature type="compositionally biased region" description="Basic and acidic residues" evidence="8">
    <location>
        <begin position="335"/>
        <end position="344"/>
    </location>
</feature>
<keyword evidence="7 9" id="KW-0472">Membrane</keyword>
<evidence type="ECO:0000256" key="6">
    <source>
        <dbReference type="ARBA" id="ARBA00022989"/>
    </source>
</evidence>
<protein>
    <recommendedName>
        <fullName evidence="14">ATP-dependent transporter ycf16</fullName>
    </recommendedName>
</protein>
<dbReference type="InterPro" id="IPR017871">
    <property type="entry name" value="ABC_transporter-like_CS"/>
</dbReference>
<evidence type="ECO:0000256" key="9">
    <source>
        <dbReference type="SAM" id="Phobius"/>
    </source>
</evidence>
<evidence type="ECO:0000256" key="3">
    <source>
        <dbReference type="ARBA" id="ARBA00022692"/>
    </source>
</evidence>
<dbReference type="CDD" id="cd03223">
    <property type="entry name" value="ABCD_peroxisomal_ALDP"/>
    <property type="match status" value="1"/>
</dbReference>
<dbReference type="PROSITE" id="PS50929">
    <property type="entry name" value="ABC_TM1F"/>
    <property type="match status" value="1"/>
</dbReference>
<dbReference type="Pfam" id="PF00005">
    <property type="entry name" value="ABC_tran"/>
    <property type="match status" value="1"/>
</dbReference>
<dbReference type="InterPro" id="IPR050835">
    <property type="entry name" value="ABC_transporter_sub-D"/>
</dbReference>
<organism evidence="12 13">
    <name type="scientific">Prorocentrum cordatum</name>
    <dbReference type="NCBI Taxonomy" id="2364126"/>
    <lineage>
        <taxon>Eukaryota</taxon>
        <taxon>Sar</taxon>
        <taxon>Alveolata</taxon>
        <taxon>Dinophyceae</taxon>
        <taxon>Prorocentrales</taxon>
        <taxon>Prorocentraceae</taxon>
        <taxon>Prorocentrum</taxon>
    </lineage>
</organism>
<dbReference type="SMART" id="SM00382">
    <property type="entry name" value="AAA"/>
    <property type="match status" value="1"/>
</dbReference>
<evidence type="ECO:0000256" key="5">
    <source>
        <dbReference type="ARBA" id="ARBA00022840"/>
    </source>
</evidence>
<dbReference type="PROSITE" id="PS50893">
    <property type="entry name" value="ABC_TRANSPORTER_2"/>
    <property type="match status" value="1"/>
</dbReference>
<comment type="caution">
    <text evidence="12">The sequence shown here is derived from an EMBL/GenBank/DDBJ whole genome shotgun (WGS) entry which is preliminary data.</text>
</comment>
<dbReference type="PANTHER" id="PTHR11384:SF59">
    <property type="entry name" value="LYSOSOMAL COBALAMIN TRANSPORTER ABCD4"/>
    <property type="match status" value="1"/>
</dbReference>
<keyword evidence="4" id="KW-0547">Nucleotide-binding</keyword>
<dbReference type="InterPro" id="IPR027417">
    <property type="entry name" value="P-loop_NTPase"/>
</dbReference>
<keyword evidence="2" id="KW-0813">Transport</keyword>
<reference evidence="12" key="1">
    <citation type="submission" date="2023-10" db="EMBL/GenBank/DDBJ databases">
        <authorList>
            <person name="Chen Y."/>
            <person name="Shah S."/>
            <person name="Dougan E. K."/>
            <person name="Thang M."/>
            <person name="Chan C."/>
        </authorList>
    </citation>
    <scope>NUCLEOTIDE SEQUENCE [LARGE SCALE GENOMIC DNA]</scope>
</reference>
<dbReference type="EMBL" id="CAUYUJ010019693">
    <property type="protein sequence ID" value="CAK0892983.1"/>
    <property type="molecule type" value="Genomic_DNA"/>
</dbReference>
<feature type="transmembrane region" description="Helical" evidence="9">
    <location>
        <begin position="170"/>
        <end position="188"/>
    </location>
</feature>
<keyword evidence="3 9" id="KW-0812">Transmembrane</keyword>
<dbReference type="InterPro" id="IPR036640">
    <property type="entry name" value="ABC1_TM_sf"/>
</dbReference>
<feature type="transmembrane region" description="Helical" evidence="9">
    <location>
        <begin position="145"/>
        <end position="164"/>
    </location>
</feature>
<sequence length="574" mass="63362">MVSGLWRGAGGTVILALAIWLLLAFIVVVLLSVNAINTGIGFVANYLTQSMVEKEPDDFYRWLSIYASCFVFALPVLTLQYFVKAKLGILWREWLTSSLMAGWMSNRAYYVLNANDEEAGQEGVDNPDQRIAEDVDTFTTMTLEYLIGTIDSLMMFGMNILVLWNISHTLTIVLLSWSVGMTAVILFLSKNLVRVNYRQLKFQADFRYGLVHVRDNAESIAFYSGEASERAEMSNRLGQVVGNYNKLIIWTVGISVVKRMYSYGNVFVPYLVMGPLVLSGKLTYGDFSQANFTFRMVEDALSFIATSINEMTAWVAGITRLEEFQTAVGQVAADGEGKDEDRPARSVRPASASGEGAAVLVHGAELRTPGTGQLLISGLSFSLQREERLLVVGPSGCGKTSLLRMVCGLWRPAAGTLEAPPVGELLFVPQKPYMVLGSLREQLAYPLGEGSFSDDQLRRALQEACLGHFVERYPDLGVKQDWARLMSLGEQQRVSFARVLLNAPSVVVLDEASSGLDVATERKLYDLLTKRGISFISVGHRPTLKSFHTWVLELQGPPTGGWQLVPAASYEFSA</sequence>
<accession>A0ABN9X4S8</accession>
<dbReference type="InterPro" id="IPR003439">
    <property type="entry name" value="ABC_transporter-like_ATP-bd"/>
</dbReference>
<feature type="domain" description="ABC transmembrane type-1" evidence="11">
    <location>
        <begin position="24"/>
        <end position="313"/>
    </location>
</feature>
<evidence type="ECO:0000313" key="12">
    <source>
        <dbReference type="EMBL" id="CAK0892983.1"/>
    </source>
</evidence>
<dbReference type="InterPro" id="IPR003593">
    <property type="entry name" value="AAA+_ATPase"/>
</dbReference>
<name>A0ABN9X4S8_9DINO</name>
<evidence type="ECO:0000256" key="1">
    <source>
        <dbReference type="ARBA" id="ARBA00008575"/>
    </source>
</evidence>
<keyword evidence="6 9" id="KW-1133">Transmembrane helix</keyword>
<proteinExistence type="inferred from homology"/>
<dbReference type="PANTHER" id="PTHR11384">
    <property type="entry name" value="ATP-BINDING CASSETTE, SUB-FAMILY D MEMBER"/>
    <property type="match status" value="1"/>
</dbReference>
<evidence type="ECO:0000259" key="10">
    <source>
        <dbReference type="PROSITE" id="PS50893"/>
    </source>
</evidence>
<dbReference type="SUPFAM" id="SSF52540">
    <property type="entry name" value="P-loop containing nucleoside triphosphate hydrolases"/>
    <property type="match status" value="1"/>
</dbReference>
<dbReference type="PROSITE" id="PS00211">
    <property type="entry name" value="ABC_TRANSPORTER_1"/>
    <property type="match status" value="1"/>
</dbReference>
<evidence type="ECO:0000259" key="11">
    <source>
        <dbReference type="PROSITE" id="PS50929"/>
    </source>
</evidence>
<comment type="similarity">
    <text evidence="1">Belongs to the ABC transporter superfamily. ABCD family. Peroxisomal fatty acyl CoA transporter (TC 3.A.1.203) subfamily.</text>
</comment>
<gene>
    <name evidence="12" type="ORF">PCOR1329_LOCUS72480</name>
</gene>
<feature type="domain" description="ABC transporter" evidence="10">
    <location>
        <begin position="361"/>
        <end position="574"/>
    </location>
</feature>
<evidence type="ECO:0000256" key="8">
    <source>
        <dbReference type="SAM" id="MobiDB-lite"/>
    </source>
</evidence>
<keyword evidence="5" id="KW-0067">ATP-binding</keyword>
<evidence type="ECO:0000256" key="7">
    <source>
        <dbReference type="ARBA" id="ARBA00023136"/>
    </source>
</evidence>